<sequence length="94" mass="10406">MNYRHAAFYRDGTRFEDYAPAIYLGITAQIENPGLVFDDVVPELEARYQQICSGSTLSWAQAACAAEAAWTRARMISGAARAAFESELARRRAA</sequence>
<evidence type="ECO:0000313" key="2">
    <source>
        <dbReference type="Proteomes" id="UP000060787"/>
    </source>
</evidence>
<accession>A0A0S2FH87</accession>
<dbReference type="Proteomes" id="UP000060787">
    <property type="component" value="Chromosome"/>
</dbReference>
<protein>
    <submittedName>
        <fullName evidence="1">Uncharacterized protein</fullName>
    </submittedName>
</protein>
<gene>
    <name evidence="1" type="ORF">LA76x_4748</name>
</gene>
<reference evidence="1 2" key="1">
    <citation type="journal article" date="2015" name="BMC Genomics">
        <title>Comparative genomics and metabolic profiling of the genus Lysobacter.</title>
        <authorList>
            <person name="de Bruijn I."/>
            <person name="Cheng X."/>
            <person name="de Jager V."/>
            <person name="Exposito R.G."/>
            <person name="Watrous J."/>
            <person name="Patel N."/>
            <person name="Postma J."/>
            <person name="Dorrestein P.C."/>
            <person name="Kobayashi D."/>
            <person name="Raaijmakers J.M."/>
        </authorList>
    </citation>
    <scope>NUCLEOTIDE SEQUENCE [LARGE SCALE GENOMIC DNA]</scope>
    <source>
        <strain evidence="1 2">76</strain>
    </source>
</reference>
<keyword evidence="2" id="KW-1185">Reference proteome</keyword>
<dbReference type="EMBL" id="CP011129">
    <property type="protein sequence ID" value="ALN82851.1"/>
    <property type="molecule type" value="Genomic_DNA"/>
</dbReference>
<dbReference type="AlphaFoldDB" id="A0A0S2FH87"/>
<name>A0A0S2FH87_LYSAN</name>
<dbReference type="PATRIC" id="fig|84531.8.peg.4741"/>
<dbReference type="KEGG" id="lab:LA76x_4748"/>
<proteinExistence type="predicted"/>
<evidence type="ECO:0000313" key="1">
    <source>
        <dbReference type="EMBL" id="ALN82851.1"/>
    </source>
</evidence>
<organism evidence="1 2">
    <name type="scientific">Lysobacter antibioticus</name>
    <dbReference type="NCBI Taxonomy" id="84531"/>
    <lineage>
        <taxon>Bacteria</taxon>
        <taxon>Pseudomonadati</taxon>
        <taxon>Pseudomonadota</taxon>
        <taxon>Gammaproteobacteria</taxon>
        <taxon>Lysobacterales</taxon>
        <taxon>Lysobacteraceae</taxon>
        <taxon>Lysobacter</taxon>
    </lineage>
</organism>